<reference evidence="8" key="1">
    <citation type="submission" date="2016-10" db="EMBL/GenBank/DDBJ databases">
        <authorList>
            <person name="Varghese N."/>
        </authorList>
    </citation>
    <scope>NUCLEOTIDE SEQUENCE [LARGE SCALE GENOMIC DNA]</scope>
    <source>
        <strain evidence="8">DSM 12489</strain>
    </source>
</reference>
<keyword evidence="4" id="KW-0408">Iron</keyword>
<keyword evidence="8" id="KW-1185">Reference proteome</keyword>
<dbReference type="RefSeq" id="WP_074693585.1">
    <property type="nucleotide sequence ID" value="NZ_FNOJ01000018.1"/>
</dbReference>
<dbReference type="Gene3D" id="2.20.25.90">
    <property type="entry name" value="ADC-like domains"/>
    <property type="match status" value="1"/>
</dbReference>
<sequence length="680" mass="74828">MKVKTACPMDCYDSCSILAEVDGQGNIKLEGNPEHPITKGALCNRGRQLSIRRNSENRVLRPLKRVGDTFVHISWEQAIAEIAAQVQATLDEVGHHGIFHCYDWGSGTLLKNLNQRFFYGLGGCTETVGSLCWDAGLTAQTYDFGRANSHAPEDTAEHARAIVVWGRNVANTNVHMTPFIKTAQARGAQLVVISPLSQDLGRRADKCLYPRPGTDGLLALAALRVCRDRNWIDHDFIREATLGWDAIAAELDMYDPETVASLTDVPVEDIYWLAELYGCTRPVATILGIGMQRYAQGGQTVRAIDALVAATGHVGVPGGGVSYAQRQLASFFDEEALTGRSKADVREFERATQAADILAANPPIRVAFVTRTNPVLQVPDSALFRKAFASIRCKVVIDTFMTKTAEMADYVLPCTNVLEEEDVAYTTMWHDYVSYVKPVVAPRGEAKPDWKIFSDLACALGRPEIMEGSVDVWIKRALSPWPQEKVAELKECGFVKLDVPSVAWADRKFGTPSGKFEFASSLAVADGHHPVARIEIDKLQRGTEMYPYVLLTIHPRKWQLSQRETFPEGRGECPIVEIGRGIANEQGIADGDFVYVENERARIRAIARVQAAGHAKSVRLEIGWSGQGVTANDFTDTRKADFGSQSAQYDCFCSVVRAPAHEEEPSQRELSAIAPATTGK</sequence>
<dbReference type="Gene3D" id="2.40.40.20">
    <property type="match status" value="1"/>
</dbReference>
<dbReference type="SUPFAM" id="SSF50692">
    <property type="entry name" value="ADC-like"/>
    <property type="match status" value="1"/>
</dbReference>
<dbReference type="SMART" id="SM00926">
    <property type="entry name" value="Molybdop_Fe4S4"/>
    <property type="match status" value="1"/>
</dbReference>
<evidence type="ECO:0000313" key="7">
    <source>
        <dbReference type="EMBL" id="SDW87483.1"/>
    </source>
</evidence>
<keyword evidence="3" id="KW-0479">Metal-binding</keyword>
<dbReference type="Gene3D" id="3.40.228.10">
    <property type="entry name" value="Dimethylsulfoxide Reductase, domain 2"/>
    <property type="match status" value="1"/>
</dbReference>
<evidence type="ECO:0000256" key="1">
    <source>
        <dbReference type="ARBA" id="ARBA00001942"/>
    </source>
</evidence>
<dbReference type="InterPro" id="IPR006657">
    <property type="entry name" value="MoPterin_dinucl-bd_dom"/>
</dbReference>
<dbReference type="Pfam" id="PF00384">
    <property type="entry name" value="Molybdopterin"/>
    <property type="match status" value="1"/>
</dbReference>
<dbReference type="AlphaFoldDB" id="A0A1H2X3J2"/>
<dbReference type="InterPro" id="IPR006963">
    <property type="entry name" value="Mopterin_OxRdtase_4Fe-4S_dom"/>
</dbReference>
<evidence type="ECO:0000313" key="8">
    <source>
        <dbReference type="Proteomes" id="UP000182589"/>
    </source>
</evidence>
<dbReference type="Gene3D" id="3.40.50.740">
    <property type="match status" value="1"/>
</dbReference>
<dbReference type="InterPro" id="IPR009010">
    <property type="entry name" value="Asp_de-COase-like_dom_sf"/>
</dbReference>
<dbReference type="Gene3D" id="3.30.2070.10">
    <property type="entry name" value="Formate dehydrogenase/DMSO reductase"/>
    <property type="match status" value="1"/>
</dbReference>
<evidence type="ECO:0000256" key="4">
    <source>
        <dbReference type="ARBA" id="ARBA00023004"/>
    </source>
</evidence>
<dbReference type="PANTHER" id="PTHR43742">
    <property type="entry name" value="TRIMETHYLAMINE-N-OXIDE REDUCTASE"/>
    <property type="match status" value="1"/>
</dbReference>
<evidence type="ECO:0000256" key="3">
    <source>
        <dbReference type="ARBA" id="ARBA00022723"/>
    </source>
</evidence>
<dbReference type="GO" id="GO:0043546">
    <property type="term" value="F:molybdopterin cofactor binding"/>
    <property type="evidence" value="ECO:0007669"/>
    <property type="project" value="InterPro"/>
</dbReference>
<evidence type="ECO:0000256" key="5">
    <source>
        <dbReference type="ARBA" id="ARBA00023014"/>
    </source>
</evidence>
<gene>
    <name evidence="7" type="ORF">SAMN04489725_11827</name>
</gene>
<dbReference type="InterPro" id="IPR006656">
    <property type="entry name" value="Mopterin_OxRdtase"/>
</dbReference>
<dbReference type="PANTHER" id="PTHR43742:SF6">
    <property type="entry name" value="OXIDOREDUCTASE YYAE-RELATED"/>
    <property type="match status" value="1"/>
</dbReference>
<organism evidence="7 8">
    <name type="scientific">Alicyclobacillus hesperidum</name>
    <dbReference type="NCBI Taxonomy" id="89784"/>
    <lineage>
        <taxon>Bacteria</taxon>
        <taxon>Bacillati</taxon>
        <taxon>Bacillota</taxon>
        <taxon>Bacilli</taxon>
        <taxon>Bacillales</taxon>
        <taxon>Alicyclobacillaceae</taxon>
        <taxon>Alicyclobacillus</taxon>
    </lineage>
</organism>
<dbReference type="GO" id="GO:0051536">
    <property type="term" value="F:iron-sulfur cluster binding"/>
    <property type="evidence" value="ECO:0007669"/>
    <property type="project" value="UniProtKB-KW"/>
</dbReference>
<dbReference type="EMBL" id="FNOJ01000018">
    <property type="protein sequence ID" value="SDW87483.1"/>
    <property type="molecule type" value="Genomic_DNA"/>
</dbReference>
<dbReference type="InterPro" id="IPR050612">
    <property type="entry name" value="Prok_Mopterin_Oxidored"/>
</dbReference>
<protein>
    <submittedName>
        <fullName evidence="7">Anaerobic selenocysteine-containing dehydrogenase</fullName>
    </submittedName>
</protein>
<dbReference type="STRING" id="89784.SAMN04489725_11827"/>
<proteinExistence type="inferred from homology"/>
<accession>A0A1H2X3J2</accession>
<dbReference type="GO" id="GO:0016491">
    <property type="term" value="F:oxidoreductase activity"/>
    <property type="evidence" value="ECO:0007669"/>
    <property type="project" value="InterPro"/>
</dbReference>
<dbReference type="Pfam" id="PF04879">
    <property type="entry name" value="Molybdop_Fe4S4"/>
    <property type="match status" value="1"/>
</dbReference>
<dbReference type="SUPFAM" id="SSF53706">
    <property type="entry name" value="Formate dehydrogenase/DMSO reductase, domains 1-3"/>
    <property type="match status" value="1"/>
</dbReference>
<feature type="domain" description="4Fe-4S Mo/W bis-MGD-type" evidence="6">
    <location>
        <begin position="1"/>
        <end position="57"/>
    </location>
</feature>
<evidence type="ECO:0000256" key="2">
    <source>
        <dbReference type="ARBA" id="ARBA00010312"/>
    </source>
</evidence>
<dbReference type="Pfam" id="PF01568">
    <property type="entry name" value="Molydop_binding"/>
    <property type="match status" value="1"/>
</dbReference>
<dbReference type="PROSITE" id="PS51669">
    <property type="entry name" value="4FE4S_MOW_BIS_MGD"/>
    <property type="match status" value="1"/>
</dbReference>
<comment type="similarity">
    <text evidence="2">Belongs to the prokaryotic molybdopterin-containing oxidoreductase family.</text>
</comment>
<dbReference type="CDD" id="cd02766">
    <property type="entry name" value="MopB_3"/>
    <property type="match status" value="1"/>
</dbReference>
<comment type="cofactor">
    <cofactor evidence="1">
        <name>Mo-bis(molybdopterin guanine dinucleotide)</name>
        <dbReference type="ChEBI" id="CHEBI:60539"/>
    </cofactor>
</comment>
<dbReference type="GO" id="GO:0046872">
    <property type="term" value="F:metal ion binding"/>
    <property type="evidence" value="ECO:0007669"/>
    <property type="project" value="UniProtKB-KW"/>
</dbReference>
<name>A0A1H2X3J2_9BACL</name>
<dbReference type="Proteomes" id="UP000182589">
    <property type="component" value="Unassembled WGS sequence"/>
</dbReference>
<keyword evidence="5" id="KW-0411">Iron-sulfur</keyword>
<evidence type="ECO:0000259" key="6">
    <source>
        <dbReference type="PROSITE" id="PS51669"/>
    </source>
</evidence>